<comment type="caution">
    <text evidence="1">The sequence shown here is derived from an EMBL/GenBank/DDBJ whole genome shotgun (WGS) entry which is preliminary data.</text>
</comment>
<protein>
    <submittedName>
        <fullName evidence="1">Uncharacterized protein</fullName>
    </submittedName>
</protein>
<evidence type="ECO:0000313" key="2">
    <source>
        <dbReference type="Proteomes" id="UP001141253"/>
    </source>
</evidence>
<keyword evidence="2" id="KW-1185">Reference proteome</keyword>
<dbReference type="Proteomes" id="UP001141253">
    <property type="component" value="Chromosome 11"/>
</dbReference>
<organism evidence="1 2">
    <name type="scientific">Salix suchowensis</name>
    <dbReference type="NCBI Taxonomy" id="1278906"/>
    <lineage>
        <taxon>Eukaryota</taxon>
        <taxon>Viridiplantae</taxon>
        <taxon>Streptophyta</taxon>
        <taxon>Embryophyta</taxon>
        <taxon>Tracheophyta</taxon>
        <taxon>Spermatophyta</taxon>
        <taxon>Magnoliopsida</taxon>
        <taxon>eudicotyledons</taxon>
        <taxon>Gunneridae</taxon>
        <taxon>Pentapetalae</taxon>
        <taxon>rosids</taxon>
        <taxon>fabids</taxon>
        <taxon>Malpighiales</taxon>
        <taxon>Salicaceae</taxon>
        <taxon>Saliceae</taxon>
        <taxon>Salix</taxon>
    </lineage>
</organism>
<dbReference type="EMBL" id="JAPFFI010000021">
    <property type="protein sequence ID" value="KAJ6333787.1"/>
    <property type="molecule type" value="Genomic_DNA"/>
</dbReference>
<name>A0ABQ9AH80_9ROSI</name>
<evidence type="ECO:0000313" key="1">
    <source>
        <dbReference type="EMBL" id="KAJ6333787.1"/>
    </source>
</evidence>
<sequence>MKESVATEKDFNTFQHKIFLHQLLEPKLRRIGFFSFCCCLKQFWWSQPELKGFTKNRTQIFTSQTRTKTSFSNHGNLFSSVTLPALVFSYQNLTETNLILLGHARNQEPLNQLACTAKRCMSLDLERHHQRKRQQKTCMISSLTLLLELSLHSLRFPLPLLLNFHLFCL</sequence>
<reference evidence="1" key="1">
    <citation type="submission" date="2022-10" db="EMBL/GenBank/DDBJ databases">
        <authorList>
            <person name="Hyden B.L."/>
            <person name="Feng K."/>
            <person name="Yates T."/>
            <person name="Jawdy S."/>
            <person name="Smart L.B."/>
            <person name="Muchero W."/>
        </authorList>
    </citation>
    <scope>NUCLEOTIDE SEQUENCE</scope>
    <source>
        <tissue evidence="1">Shoot tip</tissue>
    </source>
</reference>
<accession>A0ABQ9AH80</accession>
<reference evidence="1" key="2">
    <citation type="journal article" date="2023" name="Int. J. Mol. Sci.">
        <title>De Novo Assembly and Annotation of 11 Diverse Shrub Willow (Salix) Genomes Reveals Novel Gene Organization in Sex-Linked Regions.</title>
        <authorList>
            <person name="Hyden B."/>
            <person name="Feng K."/>
            <person name="Yates T.B."/>
            <person name="Jawdy S."/>
            <person name="Cereghino C."/>
            <person name="Smart L.B."/>
            <person name="Muchero W."/>
        </authorList>
    </citation>
    <scope>NUCLEOTIDE SEQUENCE</scope>
    <source>
        <tissue evidence="1">Shoot tip</tissue>
    </source>
</reference>
<proteinExistence type="predicted"/>
<gene>
    <name evidence="1" type="ORF">OIU77_009633</name>
</gene>